<dbReference type="AlphaFoldDB" id="W9J3J2"/>
<sequence length="33" mass="3504">MVIGSLTQLPKGQGRSGTLQEGMNTTVCIITIR</sequence>
<evidence type="ECO:0000313" key="1">
    <source>
        <dbReference type="EMBL" id="EWY99351.1"/>
    </source>
</evidence>
<name>W9J3J2_FUSOX</name>
<gene>
    <name evidence="1" type="ORF">FOYG_03408</name>
</gene>
<dbReference type="Proteomes" id="UP000030753">
    <property type="component" value="Unassembled WGS sequence"/>
</dbReference>
<accession>W9J3J2</accession>
<organism evidence="1 2">
    <name type="scientific">Fusarium oxysporum NRRL 32931</name>
    <dbReference type="NCBI Taxonomy" id="660029"/>
    <lineage>
        <taxon>Eukaryota</taxon>
        <taxon>Fungi</taxon>
        <taxon>Dikarya</taxon>
        <taxon>Ascomycota</taxon>
        <taxon>Pezizomycotina</taxon>
        <taxon>Sordariomycetes</taxon>
        <taxon>Hypocreomycetidae</taxon>
        <taxon>Hypocreales</taxon>
        <taxon>Nectriaceae</taxon>
        <taxon>Fusarium</taxon>
        <taxon>Fusarium oxysporum species complex</taxon>
    </lineage>
</organism>
<dbReference type="EMBL" id="JH717840">
    <property type="protein sequence ID" value="EWY99351.1"/>
    <property type="molecule type" value="Genomic_DNA"/>
</dbReference>
<reference evidence="1 2" key="1">
    <citation type="submission" date="2011-06" db="EMBL/GenBank/DDBJ databases">
        <title>The Genome Sequence of Fusarium oxysporum FOSC 3-a.</title>
        <authorList>
            <consortium name="The Broad Institute Genome Sequencing Platform"/>
            <person name="Ma L.-J."/>
            <person name="Gale L.R."/>
            <person name="Schwartz D.C."/>
            <person name="Zhou S."/>
            <person name="Corby-Kistler H."/>
            <person name="Young S.K."/>
            <person name="Zeng Q."/>
            <person name="Gargeya S."/>
            <person name="Fitzgerald M."/>
            <person name="Haas B."/>
            <person name="Abouelleil A."/>
            <person name="Alvarado L."/>
            <person name="Arachchi H.M."/>
            <person name="Berlin A."/>
            <person name="Brown A."/>
            <person name="Chapman S.B."/>
            <person name="Chen Z."/>
            <person name="Dunbar C."/>
            <person name="Freedman E."/>
            <person name="Gearin G."/>
            <person name="Gellesch M."/>
            <person name="Goldberg J."/>
            <person name="Griggs A."/>
            <person name="Gujja S."/>
            <person name="Heiman D."/>
            <person name="Howarth C."/>
            <person name="Larson L."/>
            <person name="Lui A."/>
            <person name="MacDonald P.J.P."/>
            <person name="Mehta T."/>
            <person name="Montmayeur A."/>
            <person name="Murphy C."/>
            <person name="Neiman D."/>
            <person name="Pearson M."/>
            <person name="Priest M."/>
            <person name="Roberts A."/>
            <person name="Saif S."/>
            <person name="Shea T."/>
            <person name="Shenoy N."/>
            <person name="Sisk P."/>
            <person name="Stolte C."/>
            <person name="Sykes S."/>
            <person name="Wortman J."/>
            <person name="Nusbaum C."/>
            <person name="Birren B."/>
        </authorList>
    </citation>
    <scope>NUCLEOTIDE SEQUENCE [LARGE SCALE GENOMIC DNA]</scope>
    <source>
        <strain evidence="2">FOSC 3-a</strain>
    </source>
</reference>
<proteinExistence type="predicted"/>
<evidence type="ECO:0000313" key="2">
    <source>
        <dbReference type="Proteomes" id="UP000030753"/>
    </source>
</evidence>
<dbReference type="HOGENOM" id="CLU_3384764_0_0_1"/>
<protein>
    <submittedName>
        <fullName evidence="1">Uncharacterized protein</fullName>
    </submittedName>
</protein>